<accession>A0ABU4HWH4</accession>
<sequence length="260" mass="27718">MRVRNFDGTDDWITCEPGSADITGAWSMALLVRPRTIAYRVLYQGHTSSGGSAGYGFEQRVNGEILLYSTGFGERLSPVGYLVAGRWRLVATTKASGAVAPHFYSYDFATGTWLDAASTSTIGNPTALGVGGSVIFGRWEHNWRYDGQIAAAAVWDEALSFASVRALAAAPALVDWASVSSPNALWLFDRGPESPLQDLVGGADERAGASQGTNAVLVDDVPIPYRRATAAVYAGGSWSDRELNVHNGAGWVPPAEAEMR</sequence>
<evidence type="ECO:0000313" key="1">
    <source>
        <dbReference type="EMBL" id="MDW5597653.1"/>
    </source>
</evidence>
<evidence type="ECO:0000313" key="2">
    <source>
        <dbReference type="Proteomes" id="UP001284601"/>
    </source>
</evidence>
<dbReference type="SUPFAM" id="SSF49899">
    <property type="entry name" value="Concanavalin A-like lectins/glucanases"/>
    <property type="match status" value="1"/>
</dbReference>
<keyword evidence="2" id="KW-1185">Reference proteome</keyword>
<name>A0ABU4HWH4_9ACTN</name>
<organism evidence="1 2">
    <name type="scientific">Conexibacter stalactiti</name>
    <dbReference type="NCBI Taxonomy" id="1940611"/>
    <lineage>
        <taxon>Bacteria</taxon>
        <taxon>Bacillati</taxon>
        <taxon>Actinomycetota</taxon>
        <taxon>Thermoleophilia</taxon>
        <taxon>Solirubrobacterales</taxon>
        <taxon>Conexibacteraceae</taxon>
        <taxon>Conexibacter</taxon>
    </lineage>
</organism>
<protein>
    <recommendedName>
        <fullName evidence="3">LamG-like jellyroll fold domain-containing protein</fullName>
    </recommendedName>
</protein>
<dbReference type="InterPro" id="IPR013320">
    <property type="entry name" value="ConA-like_dom_sf"/>
</dbReference>
<reference evidence="1 2" key="2">
    <citation type="submission" date="2023-10" db="EMBL/GenBank/DDBJ databases">
        <authorList>
            <person name="Han X.F."/>
        </authorList>
    </citation>
    <scope>NUCLEOTIDE SEQUENCE [LARGE SCALE GENOMIC DNA]</scope>
    <source>
        <strain evidence="1 2">KCTC 39840</strain>
    </source>
</reference>
<reference evidence="2" key="1">
    <citation type="submission" date="2023-07" db="EMBL/GenBank/DDBJ databases">
        <title>Conexibacter stalactiti sp. nov., isolated from stalactites in a lava cave and emended description of the genus Conexibacter.</title>
        <authorList>
            <person name="Lee S.D."/>
        </authorList>
    </citation>
    <scope>NUCLEOTIDE SEQUENCE [LARGE SCALE GENOMIC DNA]</scope>
    <source>
        <strain evidence="2">KCTC 39840</strain>
    </source>
</reference>
<dbReference type="EMBL" id="JAWSTH010000097">
    <property type="protein sequence ID" value="MDW5597653.1"/>
    <property type="molecule type" value="Genomic_DNA"/>
</dbReference>
<gene>
    <name evidence="1" type="ORF">R7226_25100</name>
</gene>
<dbReference type="Gene3D" id="2.60.120.200">
    <property type="match status" value="1"/>
</dbReference>
<evidence type="ECO:0008006" key="3">
    <source>
        <dbReference type="Google" id="ProtNLM"/>
    </source>
</evidence>
<proteinExistence type="predicted"/>
<comment type="caution">
    <text evidence="1">The sequence shown here is derived from an EMBL/GenBank/DDBJ whole genome shotgun (WGS) entry which is preliminary data.</text>
</comment>
<dbReference type="Proteomes" id="UP001284601">
    <property type="component" value="Unassembled WGS sequence"/>
</dbReference>
<dbReference type="RefSeq" id="WP_318600119.1">
    <property type="nucleotide sequence ID" value="NZ_JAWSTH010000097.1"/>
</dbReference>